<accession>A0A0S8G8L3</accession>
<comment type="caution">
    <text evidence="1">The sequence shown here is derived from an EMBL/GenBank/DDBJ whole genome shotgun (WGS) entry which is preliminary data.</text>
</comment>
<proteinExistence type="predicted"/>
<reference evidence="1 2" key="1">
    <citation type="journal article" date="2015" name="Microbiome">
        <title>Genomic resolution of linkages in carbon, nitrogen, and sulfur cycling among widespread estuary sediment bacteria.</title>
        <authorList>
            <person name="Baker B.J."/>
            <person name="Lazar C.S."/>
            <person name="Teske A.P."/>
            <person name="Dick G.J."/>
        </authorList>
    </citation>
    <scope>NUCLEOTIDE SEQUENCE [LARGE SCALE GENOMIC DNA]</scope>
    <source>
        <strain evidence="1">SM23_60</strain>
    </source>
</reference>
<dbReference type="EMBL" id="LJUO01000126">
    <property type="protein sequence ID" value="KPK69443.1"/>
    <property type="molecule type" value="Genomic_DNA"/>
</dbReference>
<evidence type="ECO:0000313" key="1">
    <source>
        <dbReference type="EMBL" id="KPK69443.1"/>
    </source>
</evidence>
<sequence>MFRDKRSRMLDTEDVIQSNVAQKKEVEAWGVTYERYALAKKLAQLTSRYALQTVAEMPAHGAKAMPSIYSIGFGLAGAEVTLINGIDTYGQCWKQLGLDRKVTFETVESLYNTSL</sequence>
<name>A0A0S8G8L3_UNCW3</name>
<protein>
    <submittedName>
        <fullName evidence="1">Uncharacterized protein</fullName>
    </submittedName>
</protein>
<organism evidence="1 2">
    <name type="scientific">candidate division WOR_3 bacterium SM23_60</name>
    <dbReference type="NCBI Taxonomy" id="1703780"/>
    <lineage>
        <taxon>Bacteria</taxon>
        <taxon>Bacteria division WOR-3</taxon>
    </lineage>
</organism>
<evidence type="ECO:0000313" key="2">
    <source>
        <dbReference type="Proteomes" id="UP000051096"/>
    </source>
</evidence>
<gene>
    <name evidence="1" type="ORF">AMJ87_10510</name>
</gene>
<dbReference type="AlphaFoldDB" id="A0A0S8G8L3"/>
<dbReference type="Proteomes" id="UP000051096">
    <property type="component" value="Unassembled WGS sequence"/>
</dbReference>
<feature type="non-terminal residue" evidence="1">
    <location>
        <position position="115"/>
    </location>
</feature>